<feature type="compositionally biased region" description="Polar residues" evidence="8">
    <location>
        <begin position="13"/>
        <end position="26"/>
    </location>
</feature>
<evidence type="ECO:0000256" key="8">
    <source>
        <dbReference type="SAM" id="MobiDB-lite"/>
    </source>
</evidence>
<dbReference type="PROSITE" id="PS00383">
    <property type="entry name" value="TYR_PHOSPHATASE_1"/>
    <property type="match status" value="1"/>
</dbReference>
<feature type="domain" description="Tyrosine specific protein phosphatases" evidence="11">
    <location>
        <begin position="180"/>
        <end position="229"/>
    </location>
</feature>
<keyword evidence="9" id="KW-1133">Transmembrane helix</keyword>
<dbReference type="Proteomes" id="UP000237438">
    <property type="component" value="Unassembled WGS sequence"/>
</dbReference>
<dbReference type="Pfam" id="PF03162">
    <property type="entry name" value="Y_phosphatase2"/>
    <property type="match status" value="1"/>
</dbReference>
<keyword evidence="4" id="KW-0378">Hydrolase</keyword>
<dbReference type="SUPFAM" id="SSF52799">
    <property type="entry name" value="(Phosphotyrosine protein) phosphatases II"/>
    <property type="match status" value="1"/>
</dbReference>
<evidence type="ECO:0000256" key="3">
    <source>
        <dbReference type="ARBA" id="ARBA00022490"/>
    </source>
</evidence>
<dbReference type="InterPro" id="IPR029021">
    <property type="entry name" value="Prot-tyrosine_phosphatase-like"/>
</dbReference>
<dbReference type="InterPro" id="IPR000387">
    <property type="entry name" value="Tyr_Pase_dom"/>
</dbReference>
<evidence type="ECO:0000313" key="12">
    <source>
        <dbReference type="EMBL" id="POS84482.1"/>
    </source>
</evidence>
<keyword evidence="13" id="KW-1185">Reference proteome</keyword>
<dbReference type="STRING" id="225359.A0A2S4PR22"/>
<feature type="region of interest" description="Disordered" evidence="8">
    <location>
        <begin position="1"/>
        <end position="26"/>
    </location>
</feature>
<dbReference type="InterPro" id="IPR016130">
    <property type="entry name" value="Tyr_Pase_AS"/>
</dbReference>
<evidence type="ECO:0000256" key="1">
    <source>
        <dbReference type="ARBA" id="ARBA00004496"/>
    </source>
</evidence>
<comment type="catalytic activity">
    <reaction evidence="7">
        <text>1,5-bis(diphospho)-1D-myo-inositol 2,3,4,6-tetrakisphosphate + H2O = 1-diphospho-1D-myo-inositol 2,3,4,5,6-pentakisphosphate + phosphate + 2 H(+)</text>
        <dbReference type="Rhea" id="RHEA:79699"/>
        <dbReference type="ChEBI" id="CHEBI:15377"/>
        <dbReference type="ChEBI" id="CHEBI:15378"/>
        <dbReference type="ChEBI" id="CHEBI:43474"/>
        <dbReference type="ChEBI" id="CHEBI:74946"/>
        <dbReference type="ChEBI" id="CHEBI:77983"/>
        <dbReference type="EC" id="3.6.1.52"/>
    </reaction>
    <physiologicalReaction direction="left-to-right" evidence="7">
        <dbReference type="Rhea" id="RHEA:79700"/>
    </physiologicalReaction>
</comment>
<proteinExistence type="inferred from homology"/>
<dbReference type="InterPro" id="IPR020422">
    <property type="entry name" value="TYR_PHOSPHATASE_DUAL_dom"/>
</dbReference>
<organism evidence="12 13">
    <name type="scientific">Erysiphe pulchra</name>
    <dbReference type="NCBI Taxonomy" id="225359"/>
    <lineage>
        <taxon>Eukaryota</taxon>
        <taxon>Fungi</taxon>
        <taxon>Dikarya</taxon>
        <taxon>Ascomycota</taxon>
        <taxon>Pezizomycotina</taxon>
        <taxon>Leotiomycetes</taxon>
        <taxon>Erysiphales</taxon>
        <taxon>Erysiphaceae</taxon>
        <taxon>Erysiphe</taxon>
    </lineage>
</organism>
<dbReference type="FunFam" id="3.90.190.10:FF:000035">
    <property type="entry name" value="Tyrosine phosphatase, putative"/>
    <property type="match status" value="1"/>
</dbReference>
<evidence type="ECO:0000256" key="7">
    <source>
        <dbReference type="ARBA" id="ARBA00047927"/>
    </source>
</evidence>
<comment type="similarity">
    <text evidence="5">Belongs to the protein-tyrosine phosphatase family. Atypical dual-specificity phosphatase Siw14-like subfamily.</text>
</comment>
<dbReference type="PROSITE" id="PS50056">
    <property type="entry name" value="TYR_PHOSPHATASE_2"/>
    <property type="match status" value="1"/>
</dbReference>
<dbReference type="OrthoDB" id="6375174at2759"/>
<dbReference type="GO" id="GO:0016791">
    <property type="term" value="F:phosphatase activity"/>
    <property type="evidence" value="ECO:0007669"/>
    <property type="project" value="TreeGrafter"/>
</dbReference>
<dbReference type="Gene3D" id="3.90.190.10">
    <property type="entry name" value="Protein tyrosine phosphatase superfamily"/>
    <property type="match status" value="1"/>
</dbReference>
<comment type="subcellular location">
    <subcellularLocation>
        <location evidence="1">Cytoplasm</location>
    </subcellularLocation>
</comment>
<comment type="caution">
    <text evidence="12">The sequence shown here is derived from an EMBL/GenBank/DDBJ whole genome shotgun (WGS) entry which is preliminary data.</text>
</comment>
<dbReference type="PROSITE" id="PS50054">
    <property type="entry name" value="TYR_PHOSPHATASE_DUAL"/>
    <property type="match status" value="1"/>
</dbReference>
<evidence type="ECO:0000313" key="13">
    <source>
        <dbReference type="Proteomes" id="UP000237438"/>
    </source>
</evidence>
<evidence type="ECO:0000256" key="4">
    <source>
        <dbReference type="ARBA" id="ARBA00022801"/>
    </source>
</evidence>
<evidence type="ECO:0000259" key="10">
    <source>
        <dbReference type="PROSITE" id="PS50054"/>
    </source>
</evidence>
<dbReference type="AlphaFoldDB" id="A0A2S4PR22"/>
<keyword evidence="9" id="KW-0472">Membrane</keyword>
<name>A0A2S4PR22_9PEZI</name>
<dbReference type="PANTHER" id="PTHR31126">
    <property type="entry name" value="TYROSINE-PROTEIN PHOSPHATASE"/>
    <property type="match status" value="1"/>
</dbReference>
<sequence length="299" mass="34339">MNGAKISRRTAYENEQTVSDSGNSQHLGVTVDELGKIKTEKNLKNYPIDMIALPSGDPSHDLKKKLHIMVEDRQTTQTDEDLAYSPSNLTSPQSSLFSPVSSDYWPNNFGIVTPGVFRSGFPKTEDFPYLQKLHLKTILSLVKKDFSSEFQSFVKKNGINHKVLDMTGTKKVEIPEIMMRQIMSVVLDYSNYPILIHCNQGRHRTGCTIAVLRHVQGWDLKKILHEYRDFAAPKERNCDIEYIANFKKTTLGHFAMKSSRLHSRFSIIRPKSWRMLFLSFLLMIVFTTLRCSRNIGFRT</sequence>
<comment type="catalytic activity">
    <reaction evidence="6">
        <text>5-diphospho-1D-myo-inositol 1,2,3,4,6-pentakisphosphate + H2O = 1D-myo-inositol hexakisphosphate + phosphate + H(+)</text>
        <dbReference type="Rhea" id="RHEA:22384"/>
        <dbReference type="ChEBI" id="CHEBI:15377"/>
        <dbReference type="ChEBI" id="CHEBI:15378"/>
        <dbReference type="ChEBI" id="CHEBI:43474"/>
        <dbReference type="ChEBI" id="CHEBI:58130"/>
        <dbReference type="ChEBI" id="CHEBI:58628"/>
        <dbReference type="EC" id="3.6.1.52"/>
    </reaction>
    <physiologicalReaction direction="left-to-right" evidence="6">
        <dbReference type="Rhea" id="RHEA:22385"/>
    </physiologicalReaction>
</comment>
<keyword evidence="9" id="KW-0812">Transmembrane</keyword>
<dbReference type="GO" id="GO:0052840">
    <property type="term" value="F:inositol diphosphate tetrakisphosphate diphosphatase activity"/>
    <property type="evidence" value="ECO:0007669"/>
    <property type="project" value="TreeGrafter"/>
</dbReference>
<evidence type="ECO:0000256" key="5">
    <source>
        <dbReference type="ARBA" id="ARBA00044949"/>
    </source>
</evidence>
<dbReference type="GO" id="GO:0005737">
    <property type="term" value="C:cytoplasm"/>
    <property type="evidence" value="ECO:0007669"/>
    <property type="project" value="UniProtKB-SubCell"/>
</dbReference>
<evidence type="ECO:0000256" key="6">
    <source>
        <dbReference type="ARBA" id="ARBA00047342"/>
    </source>
</evidence>
<evidence type="ECO:0000259" key="11">
    <source>
        <dbReference type="PROSITE" id="PS50056"/>
    </source>
</evidence>
<keyword evidence="3" id="KW-0963">Cytoplasm</keyword>
<dbReference type="EMBL" id="PEDP01000991">
    <property type="protein sequence ID" value="POS84482.1"/>
    <property type="molecule type" value="Genomic_DNA"/>
</dbReference>
<evidence type="ECO:0000256" key="2">
    <source>
        <dbReference type="ARBA" id="ARBA00012527"/>
    </source>
</evidence>
<accession>A0A2S4PR22</accession>
<feature type="domain" description="Tyrosine-protein phosphatase" evidence="10">
    <location>
        <begin position="108"/>
        <end position="255"/>
    </location>
</feature>
<dbReference type="EC" id="3.6.1.52" evidence="2"/>
<reference evidence="12 13" key="1">
    <citation type="submission" date="2017-10" db="EMBL/GenBank/DDBJ databases">
        <title>Development of genomic resources for the powdery mildew, Erysiphe pulchra.</title>
        <authorList>
            <person name="Wadl P.A."/>
            <person name="Mack B.M."/>
            <person name="Moore G."/>
            <person name="Beltz S.B."/>
        </authorList>
    </citation>
    <scope>NUCLEOTIDE SEQUENCE [LARGE SCALE GENOMIC DNA]</scope>
    <source>
        <strain evidence="12">Cflorida</strain>
    </source>
</reference>
<protein>
    <recommendedName>
        <fullName evidence="2">diphosphoinositol-polyphosphate diphosphatase</fullName>
        <ecNumber evidence="2">3.6.1.52</ecNumber>
    </recommendedName>
</protein>
<dbReference type="PANTHER" id="PTHR31126:SF48">
    <property type="entry name" value="INOSITOL PHOSPHATASE SIW14"/>
    <property type="match status" value="1"/>
</dbReference>
<feature type="transmembrane region" description="Helical" evidence="9">
    <location>
        <begin position="272"/>
        <end position="289"/>
    </location>
</feature>
<gene>
    <name evidence="12" type="ORF">EPUL_004268</name>
</gene>
<dbReference type="InterPro" id="IPR004861">
    <property type="entry name" value="Siw14-like"/>
</dbReference>
<evidence type="ECO:0000256" key="9">
    <source>
        <dbReference type="SAM" id="Phobius"/>
    </source>
</evidence>